<accession>A0ABP8NQL2</accession>
<feature type="transmembrane region" description="Helical" evidence="6">
    <location>
        <begin position="331"/>
        <end position="354"/>
    </location>
</feature>
<feature type="transmembrane region" description="Helical" evidence="6">
    <location>
        <begin position="380"/>
        <end position="402"/>
    </location>
</feature>
<keyword evidence="3 6" id="KW-0812">Transmembrane</keyword>
<feature type="domain" description="ABC3 transporter permease C-terminal" evidence="7">
    <location>
        <begin position="291"/>
        <end position="407"/>
    </location>
</feature>
<dbReference type="InterPro" id="IPR050250">
    <property type="entry name" value="Macrolide_Exporter_MacB"/>
</dbReference>
<sequence length="793" mass="88885">MFTNFFKTAYRNLFKNKFFTVLNIIGLALGMSTSLLFVALLTFLFRFDEFHPHRDRIYRVTTQVYDNVENPHYASAPVGLAQKLKDEFTGVDKVVRIHRSLGGDAIYQEKKIPLYGYFADPEFLDVFNFSLLHGNKATALTKPNTVVITETEAMKLFGSTDALGEVIRMEPYGDLVITGILKDVPENSHMRFDAIASYATFLSYKGASFLADEQGWQSFANSYVYFLLAEGAEPATIGHLLDETARQRYTKKDNKTAFRLQALTEIVPGPQLYDSLGQTWSFLGLFIIGSITLVILIPACSNYANLSISQSLERMKEIGVRKVMGGQKKQLFLQFIVESTIIVLLALLLSYPIFELIRGDFLYQMVETEPLDLSPTPATFIGFFLFAILVGIAAGIVPALYFSKISPINALKGKEIKTSRRSYFRRIVLTTQFVLSLGFIMAVVIMMRQYQYSIHYDFGFEQQQVLDVELKNVDAQRFKNEYGKLSSVQRITLSSHILGISSAPERPVRLAHQADSLAASSISVDEGFIATMKLALLAGRDFSNKAAENARLIIVNEDFVKKLNLKDPFAAIDRMFVLPDGREVRIAGVLKNFHYAGLKEAIKPFYFDYDPARFKYANVKLVSKEVVGDLPAMEALWKKIGGDGEFSAQLFSEEIKEAYSFYIMIMKLWGFLGVLAITVACLGLLGTVSFTTKKRVKEISIRKVMGATSESLVLLLSKEFIILMVIASVITVPVIYVLFNYLLATVQHYRIEIGFIEIIISLLIMMVLGLSTILSQTLKAANANPVDNLSVSS</sequence>
<dbReference type="EMBL" id="BAABHD010000084">
    <property type="protein sequence ID" value="GAA4469736.1"/>
    <property type="molecule type" value="Genomic_DNA"/>
</dbReference>
<feature type="domain" description="MacB-like periplasmic core" evidence="8">
    <location>
        <begin position="20"/>
        <end position="237"/>
    </location>
</feature>
<keyword evidence="2" id="KW-1003">Cell membrane</keyword>
<evidence type="ECO:0000256" key="6">
    <source>
        <dbReference type="SAM" id="Phobius"/>
    </source>
</evidence>
<dbReference type="Pfam" id="PF12704">
    <property type="entry name" value="MacB_PCD"/>
    <property type="match status" value="1"/>
</dbReference>
<dbReference type="InterPro" id="IPR003838">
    <property type="entry name" value="ABC3_permease_C"/>
</dbReference>
<protein>
    <submittedName>
        <fullName evidence="9">ABC transporter permease</fullName>
    </submittedName>
</protein>
<evidence type="ECO:0000256" key="5">
    <source>
        <dbReference type="ARBA" id="ARBA00023136"/>
    </source>
</evidence>
<feature type="transmembrane region" description="Helical" evidence="6">
    <location>
        <begin position="21"/>
        <end position="45"/>
    </location>
</feature>
<comment type="caution">
    <text evidence="9">The sequence shown here is derived from an EMBL/GenBank/DDBJ whole genome shotgun (WGS) entry which is preliminary data.</text>
</comment>
<evidence type="ECO:0000313" key="10">
    <source>
        <dbReference type="Proteomes" id="UP001501175"/>
    </source>
</evidence>
<feature type="transmembrane region" description="Helical" evidence="6">
    <location>
        <begin position="280"/>
        <end position="306"/>
    </location>
</feature>
<feature type="transmembrane region" description="Helical" evidence="6">
    <location>
        <begin position="751"/>
        <end position="774"/>
    </location>
</feature>
<proteinExistence type="predicted"/>
<feature type="transmembrane region" description="Helical" evidence="6">
    <location>
        <begin position="668"/>
        <end position="691"/>
    </location>
</feature>
<evidence type="ECO:0000256" key="3">
    <source>
        <dbReference type="ARBA" id="ARBA00022692"/>
    </source>
</evidence>
<feature type="transmembrane region" description="Helical" evidence="6">
    <location>
        <begin position="712"/>
        <end position="739"/>
    </location>
</feature>
<evidence type="ECO:0000259" key="7">
    <source>
        <dbReference type="Pfam" id="PF02687"/>
    </source>
</evidence>
<keyword evidence="10" id="KW-1185">Reference proteome</keyword>
<dbReference type="PANTHER" id="PTHR30572">
    <property type="entry name" value="MEMBRANE COMPONENT OF TRANSPORTER-RELATED"/>
    <property type="match status" value="1"/>
</dbReference>
<evidence type="ECO:0000256" key="2">
    <source>
        <dbReference type="ARBA" id="ARBA00022475"/>
    </source>
</evidence>
<evidence type="ECO:0000259" key="8">
    <source>
        <dbReference type="Pfam" id="PF12704"/>
    </source>
</evidence>
<evidence type="ECO:0000256" key="4">
    <source>
        <dbReference type="ARBA" id="ARBA00022989"/>
    </source>
</evidence>
<organism evidence="9 10">
    <name type="scientific">Nibrella saemangeumensis</name>
    <dbReference type="NCBI Taxonomy" id="1084526"/>
    <lineage>
        <taxon>Bacteria</taxon>
        <taxon>Pseudomonadati</taxon>
        <taxon>Bacteroidota</taxon>
        <taxon>Cytophagia</taxon>
        <taxon>Cytophagales</taxon>
        <taxon>Spirosomataceae</taxon>
        <taxon>Nibrella</taxon>
    </lineage>
</organism>
<dbReference type="PANTHER" id="PTHR30572:SF18">
    <property type="entry name" value="ABC-TYPE MACROLIDE FAMILY EXPORT SYSTEM PERMEASE COMPONENT 2"/>
    <property type="match status" value="1"/>
</dbReference>
<keyword evidence="5 6" id="KW-0472">Membrane</keyword>
<name>A0ABP8NQL2_9BACT</name>
<dbReference type="Pfam" id="PF02687">
    <property type="entry name" value="FtsX"/>
    <property type="match status" value="2"/>
</dbReference>
<feature type="transmembrane region" description="Helical" evidence="6">
    <location>
        <begin position="423"/>
        <end position="447"/>
    </location>
</feature>
<dbReference type="Proteomes" id="UP001501175">
    <property type="component" value="Unassembled WGS sequence"/>
</dbReference>
<dbReference type="RefSeq" id="WP_345249675.1">
    <property type="nucleotide sequence ID" value="NZ_BAABHD010000084.1"/>
</dbReference>
<gene>
    <name evidence="9" type="ORF">GCM10023189_57230</name>
</gene>
<dbReference type="InterPro" id="IPR025857">
    <property type="entry name" value="MacB_PCD"/>
</dbReference>
<reference evidence="10" key="1">
    <citation type="journal article" date="2019" name="Int. J. Syst. Evol. Microbiol.">
        <title>The Global Catalogue of Microorganisms (GCM) 10K type strain sequencing project: providing services to taxonomists for standard genome sequencing and annotation.</title>
        <authorList>
            <consortium name="The Broad Institute Genomics Platform"/>
            <consortium name="The Broad Institute Genome Sequencing Center for Infectious Disease"/>
            <person name="Wu L."/>
            <person name="Ma J."/>
        </authorList>
    </citation>
    <scope>NUCLEOTIDE SEQUENCE [LARGE SCALE GENOMIC DNA]</scope>
    <source>
        <strain evidence="10">JCM 17927</strain>
    </source>
</reference>
<feature type="domain" description="ABC3 transporter permease C-terminal" evidence="7">
    <location>
        <begin position="671"/>
        <end position="785"/>
    </location>
</feature>
<evidence type="ECO:0000256" key="1">
    <source>
        <dbReference type="ARBA" id="ARBA00004651"/>
    </source>
</evidence>
<keyword evidence="4 6" id="KW-1133">Transmembrane helix</keyword>
<comment type="subcellular location">
    <subcellularLocation>
        <location evidence="1">Cell membrane</location>
        <topology evidence="1">Multi-pass membrane protein</topology>
    </subcellularLocation>
</comment>
<evidence type="ECO:0000313" key="9">
    <source>
        <dbReference type="EMBL" id="GAA4469736.1"/>
    </source>
</evidence>